<keyword evidence="3" id="KW-1185">Reference proteome</keyword>
<dbReference type="RefSeq" id="WP_330133739.1">
    <property type="nucleotide sequence ID" value="NZ_JAUTXY010000005.1"/>
</dbReference>
<protein>
    <recommendedName>
        <fullName evidence="4">PPE family protein</fullName>
    </recommendedName>
</protein>
<evidence type="ECO:0000313" key="2">
    <source>
        <dbReference type="EMBL" id="MEE2058495.1"/>
    </source>
</evidence>
<reference evidence="2 3" key="1">
    <citation type="submission" date="2023-07" db="EMBL/GenBank/DDBJ databases">
        <authorList>
            <person name="Girao M."/>
            <person name="Carvalho M.F."/>
        </authorList>
    </citation>
    <scope>NUCLEOTIDE SEQUENCE [LARGE SCALE GENOMIC DNA]</scope>
    <source>
        <strain evidence="2 3">YIM65754</strain>
    </source>
</reference>
<dbReference type="EMBL" id="JAUTXY010000005">
    <property type="protein sequence ID" value="MEE2058495.1"/>
    <property type="molecule type" value="Genomic_DNA"/>
</dbReference>
<proteinExistence type="predicted"/>
<feature type="compositionally biased region" description="Gly residues" evidence="1">
    <location>
        <begin position="341"/>
        <end position="370"/>
    </location>
</feature>
<feature type="compositionally biased region" description="Low complexity" evidence="1">
    <location>
        <begin position="297"/>
        <end position="323"/>
    </location>
</feature>
<evidence type="ECO:0000313" key="3">
    <source>
        <dbReference type="Proteomes" id="UP001336020"/>
    </source>
</evidence>
<sequence length="445" mass="44261">MSDTDNPIHELLTPLLGSVPPESVARRQARHDELAGRVDSGVDPDYIAQFENFHGMEHAAIHQLSQTISPLAMTTLSNEWRSLGTVFSFTVSMATAMIRDKIAQHWEGDAADAASSATELFGTSAQRLSDASLAVSEKLQIAADVGARVKSSVTPPSNSVPLPMDALSPVAAADRERRDEAARQQAIRVMESLYKPYYRDSGSAVPVLPAPQDAAGVVHQDTADGGSASAGMGVGVGVGAPGFGNPSASGDNSSASSSNGSGAAGGQPSGSAATPPDGGNTTDSSATESSLDGQPQSAGSEGAGSAESEATRTSPTSTSPTSTLPGGMTSQPYGSSTTGSGIPGSGGFGGGNSAGGGGSALGPGAVGGVGAAAVPAPAASQQGGAAARAGSMRPMGMYPGMMGGQQRDNDDERRVASYLVTNDHGTELIGSLPDTAPPVLGVDPI</sequence>
<feature type="compositionally biased region" description="Polar residues" evidence="1">
    <location>
        <begin position="279"/>
        <end position="296"/>
    </location>
</feature>
<comment type="caution">
    <text evidence="2">The sequence shown here is derived from an EMBL/GenBank/DDBJ whole genome shotgun (WGS) entry which is preliminary data.</text>
</comment>
<gene>
    <name evidence="2" type="ORF">Q7514_13280</name>
</gene>
<accession>A0ABU7LAE0</accession>
<name>A0ABU7LAE0_9NOCA</name>
<feature type="compositionally biased region" description="Low complexity" evidence="1">
    <location>
        <begin position="371"/>
        <end position="400"/>
    </location>
</feature>
<feature type="region of interest" description="Disordered" evidence="1">
    <location>
        <begin position="243"/>
        <end position="412"/>
    </location>
</feature>
<evidence type="ECO:0000256" key="1">
    <source>
        <dbReference type="SAM" id="MobiDB-lite"/>
    </source>
</evidence>
<dbReference type="Proteomes" id="UP001336020">
    <property type="component" value="Unassembled WGS sequence"/>
</dbReference>
<organism evidence="2 3">
    <name type="scientific">Rhodococcus artemisiae</name>
    <dbReference type="NCBI Taxonomy" id="714159"/>
    <lineage>
        <taxon>Bacteria</taxon>
        <taxon>Bacillati</taxon>
        <taxon>Actinomycetota</taxon>
        <taxon>Actinomycetes</taxon>
        <taxon>Mycobacteriales</taxon>
        <taxon>Nocardiaceae</taxon>
        <taxon>Rhodococcus</taxon>
    </lineage>
</organism>
<evidence type="ECO:0008006" key="4">
    <source>
        <dbReference type="Google" id="ProtNLM"/>
    </source>
</evidence>
<feature type="compositionally biased region" description="Low complexity" evidence="1">
    <location>
        <begin position="243"/>
        <end position="261"/>
    </location>
</feature>